<dbReference type="RefSeq" id="XP_013259387.1">
    <property type="nucleotide sequence ID" value="XM_013403933.1"/>
</dbReference>
<dbReference type="Proteomes" id="UP000027920">
    <property type="component" value="Unassembled WGS sequence"/>
</dbReference>
<dbReference type="InterPro" id="IPR052897">
    <property type="entry name" value="Sec-Metab_Biosynth_Hydrolase"/>
</dbReference>
<sequence>MGEDKTNNKPVIVIVPGSFSNACSYYALVDRIQGLGYETFVNNLPSTSRHPPEEPANLQDDAGFFRSIIEKLADQGKNVVVVMHSYGGLVGSEAVKGTAKADRQASGKPGGVVKLIYLTATVLPVGGSMKSESGDPPSGLIEMDQNGFMRIVGVEAVAQAALSDVQFDRAVDIVREMPRHSALSFAGELTYPGYKHIPSSYICCENDCLVSPEIQRKYIDRIREATGKEVDVHNLDTGHAPNISATEKLAQLLVDVVGASV</sequence>
<protein>
    <recommendedName>
        <fullName evidence="1">AB hydrolase-1 domain-containing protein</fullName>
    </recommendedName>
</protein>
<evidence type="ECO:0000313" key="3">
    <source>
        <dbReference type="Proteomes" id="UP000027920"/>
    </source>
</evidence>
<evidence type="ECO:0000313" key="2">
    <source>
        <dbReference type="EMBL" id="KEF56797.1"/>
    </source>
</evidence>
<dbReference type="AlphaFoldDB" id="A0A072PAN8"/>
<name>A0A072PAN8_9EURO</name>
<accession>A0A072PAN8</accession>
<reference evidence="2 3" key="1">
    <citation type="submission" date="2013-03" db="EMBL/GenBank/DDBJ databases">
        <title>The Genome Sequence of Exophiala aquamarina CBS 119918.</title>
        <authorList>
            <consortium name="The Broad Institute Genomics Platform"/>
            <person name="Cuomo C."/>
            <person name="de Hoog S."/>
            <person name="Gorbushina A."/>
            <person name="Walker B."/>
            <person name="Young S.K."/>
            <person name="Zeng Q."/>
            <person name="Gargeya S."/>
            <person name="Fitzgerald M."/>
            <person name="Haas B."/>
            <person name="Abouelleil A."/>
            <person name="Allen A.W."/>
            <person name="Alvarado L."/>
            <person name="Arachchi H.M."/>
            <person name="Berlin A.M."/>
            <person name="Chapman S.B."/>
            <person name="Gainer-Dewar J."/>
            <person name="Goldberg J."/>
            <person name="Griggs A."/>
            <person name="Gujja S."/>
            <person name="Hansen M."/>
            <person name="Howarth C."/>
            <person name="Imamovic A."/>
            <person name="Ireland A."/>
            <person name="Larimer J."/>
            <person name="McCowan C."/>
            <person name="Murphy C."/>
            <person name="Pearson M."/>
            <person name="Poon T.W."/>
            <person name="Priest M."/>
            <person name="Roberts A."/>
            <person name="Saif S."/>
            <person name="Shea T."/>
            <person name="Sisk P."/>
            <person name="Sykes S."/>
            <person name="Wortman J."/>
            <person name="Nusbaum C."/>
            <person name="Birren B."/>
        </authorList>
    </citation>
    <scope>NUCLEOTIDE SEQUENCE [LARGE SCALE GENOMIC DNA]</scope>
    <source>
        <strain evidence="2 3">CBS 119918</strain>
    </source>
</reference>
<dbReference type="HOGENOM" id="CLU_046066_1_0_1"/>
<dbReference type="SUPFAM" id="SSF53474">
    <property type="entry name" value="alpha/beta-Hydrolases"/>
    <property type="match status" value="1"/>
</dbReference>
<keyword evidence="3" id="KW-1185">Reference proteome</keyword>
<dbReference type="EMBL" id="AMGV01000005">
    <property type="protein sequence ID" value="KEF56797.1"/>
    <property type="molecule type" value="Genomic_DNA"/>
</dbReference>
<dbReference type="STRING" id="1182545.A0A072PAN8"/>
<dbReference type="VEuPathDB" id="FungiDB:A1O9_06987"/>
<dbReference type="GeneID" id="25281901"/>
<dbReference type="OrthoDB" id="1263307at2759"/>
<dbReference type="InterPro" id="IPR000073">
    <property type="entry name" value="AB_hydrolase_1"/>
</dbReference>
<dbReference type="InterPro" id="IPR029058">
    <property type="entry name" value="AB_hydrolase_fold"/>
</dbReference>
<organism evidence="2 3">
    <name type="scientific">Exophiala aquamarina CBS 119918</name>
    <dbReference type="NCBI Taxonomy" id="1182545"/>
    <lineage>
        <taxon>Eukaryota</taxon>
        <taxon>Fungi</taxon>
        <taxon>Dikarya</taxon>
        <taxon>Ascomycota</taxon>
        <taxon>Pezizomycotina</taxon>
        <taxon>Eurotiomycetes</taxon>
        <taxon>Chaetothyriomycetidae</taxon>
        <taxon>Chaetothyriales</taxon>
        <taxon>Herpotrichiellaceae</taxon>
        <taxon>Exophiala</taxon>
    </lineage>
</organism>
<dbReference type="PANTHER" id="PTHR37017">
    <property type="entry name" value="AB HYDROLASE-1 DOMAIN-CONTAINING PROTEIN-RELATED"/>
    <property type="match status" value="1"/>
</dbReference>
<evidence type="ECO:0000259" key="1">
    <source>
        <dbReference type="Pfam" id="PF12697"/>
    </source>
</evidence>
<comment type="caution">
    <text evidence="2">The sequence shown here is derived from an EMBL/GenBank/DDBJ whole genome shotgun (WGS) entry which is preliminary data.</text>
</comment>
<feature type="domain" description="AB hydrolase-1" evidence="1">
    <location>
        <begin position="12"/>
        <end position="251"/>
    </location>
</feature>
<dbReference type="Gene3D" id="3.40.50.1820">
    <property type="entry name" value="alpha/beta hydrolase"/>
    <property type="match status" value="1"/>
</dbReference>
<gene>
    <name evidence="2" type="ORF">A1O9_06987</name>
</gene>
<dbReference type="PANTHER" id="PTHR37017:SF11">
    <property type="entry name" value="ESTERASE_LIPASE_THIOESTERASE DOMAIN-CONTAINING PROTEIN"/>
    <property type="match status" value="1"/>
</dbReference>
<proteinExistence type="predicted"/>
<dbReference type="Pfam" id="PF12697">
    <property type="entry name" value="Abhydrolase_6"/>
    <property type="match status" value="1"/>
</dbReference>